<dbReference type="RefSeq" id="WP_240828734.1">
    <property type="nucleotide sequence ID" value="NZ_JAKWBL010000001.1"/>
</dbReference>
<dbReference type="InterPro" id="IPR000917">
    <property type="entry name" value="Sulfatase_N"/>
</dbReference>
<evidence type="ECO:0000256" key="2">
    <source>
        <dbReference type="ARBA" id="ARBA00022723"/>
    </source>
</evidence>
<keyword evidence="2" id="KW-0479">Metal-binding</keyword>
<evidence type="ECO:0000256" key="3">
    <source>
        <dbReference type="ARBA" id="ARBA00022801"/>
    </source>
</evidence>
<dbReference type="PANTHER" id="PTHR42693">
    <property type="entry name" value="ARYLSULFATASE FAMILY MEMBER"/>
    <property type="match status" value="1"/>
</dbReference>
<dbReference type="PROSITE" id="PS00523">
    <property type="entry name" value="SULFATASE_1"/>
    <property type="match status" value="1"/>
</dbReference>
<dbReference type="Pfam" id="PF00884">
    <property type="entry name" value="Sulfatase"/>
    <property type="match status" value="1"/>
</dbReference>
<feature type="domain" description="Sulfatase N-terminal" evidence="5">
    <location>
        <begin position="30"/>
        <end position="340"/>
    </location>
</feature>
<dbReference type="CDD" id="cd16151">
    <property type="entry name" value="sulfatase_like"/>
    <property type="match status" value="1"/>
</dbReference>
<keyword evidence="7" id="KW-1185">Reference proteome</keyword>
<sequence>MQLSKTVVQALFTLTLAITITFQTIAQTKPNIIFIMADDLGYETIGCNGNDDKLTPNLDALAASGMRFTNAHATPLCTPTRVQLMTGKYNHRNYIGFGLLDPKEKTFAHLLRDQGYTTCIAGKWQLLGNEKQVKLANGKTGSLPQTAGFDRFCLWQVDQLGSRYKNPTVYTDNRQSVVMNGKYGDDVFTTYIEQFLQDNSKKGPFMVYYPMCLTHDPFVPTPFSKEYAAFDPKAKDENPSHYTNMLKYMDYLVGRIVRKVDELGLLENTIIIFAGDNGTSPQIISNFQGGKRKGAKGQTIDRGTHVPLIASWANKIKPGVTNSSLVDFTDFFPTFLEIAGKSDNQAGLEGTSLYGQFIGKPGPKRDWIFCHYDPKWGKYTRKVFAQTTDWKVYENGNIFNLKADPDELNNLKESSLKPNDATTIGMLKKVIDEKERR</sequence>
<evidence type="ECO:0000259" key="5">
    <source>
        <dbReference type="Pfam" id="PF00884"/>
    </source>
</evidence>
<keyword evidence="3" id="KW-0378">Hydrolase</keyword>
<dbReference type="Proteomes" id="UP001202248">
    <property type="component" value="Unassembled WGS sequence"/>
</dbReference>
<proteinExistence type="inferred from homology"/>
<dbReference type="Gene3D" id="3.40.720.10">
    <property type="entry name" value="Alkaline Phosphatase, subunit A"/>
    <property type="match status" value="1"/>
</dbReference>
<evidence type="ECO:0000313" key="6">
    <source>
        <dbReference type="EMBL" id="MCH5598374.1"/>
    </source>
</evidence>
<organism evidence="6 7">
    <name type="scientific">Niabella ginsengisoli</name>
    <dbReference type="NCBI Taxonomy" id="522298"/>
    <lineage>
        <taxon>Bacteria</taxon>
        <taxon>Pseudomonadati</taxon>
        <taxon>Bacteroidota</taxon>
        <taxon>Chitinophagia</taxon>
        <taxon>Chitinophagales</taxon>
        <taxon>Chitinophagaceae</taxon>
        <taxon>Niabella</taxon>
    </lineage>
</organism>
<dbReference type="InterPro" id="IPR050738">
    <property type="entry name" value="Sulfatase"/>
</dbReference>
<dbReference type="InterPro" id="IPR024607">
    <property type="entry name" value="Sulfatase_CS"/>
</dbReference>
<comment type="caution">
    <text evidence="6">The sequence shown here is derived from an EMBL/GenBank/DDBJ whole genome shotgun (WGS) entry which is preliminary data.</text>
</comment>
<protein>
    <submittedName>
        <fullName evidence="6">Sulfatase-like hydrolase/transferase</fullName>
    </submittedName>
</protein>
<dbReference type="SUPFAM" id="SSF53649">
    <property type="entry name" value="Alkaline phosphatase-like"/>
    <property type="match status" value="1"/>
</dbReference>
<dbReference type="InterPro" id="IPR017850">
    <property type="entry name" value="Alkaline_phosphatase_core_sf"/>
</dbReference>
<name>A0ABS9SJ39_9BACT</name>
<evidence type="ECO:0000256" key="1">
    <source>
        <dbReference type="ARBA" id="ARBA00008779"/>
    </source>
</evidence>
<dbReference type="EMBL" id="JAKWBL010000001">
    <property type="protein sequence ID" value="MCH5598374.1"/>
    <property type="molecule type" value="Genomic_DNA"/>
</dbReference>
<evidence type="ECO:0000313" key="7">
    <source>
        <dbReference type="Proteomes" id="UP001202248"/>
    </source>
</evidence>
<gene>
    <name evidence="6" type="ORF">MKP09_10855</name>
</gene>
<accession>A0ABS9SJ39</accession>
<evidence type="ECO:0000256" key="4">
    <source>
        <dbReference type="ARBA" id="ARBA00022837"/>
    </source>
</evidence>
<keyword evidence="4" id="KW-0106">Calcium</keyword>
<dbReference type="PANTHER" id="PTHR42693:SF53">
    <property type="entry name" value="ENDO-4-O-SULFATASE"/>
    <property type="match status" value="1"/>
</dbReference>
<comment type="similarity">
    <text evidence="1">Belongs to the sulfatase family.</text>
</comment>
<reference evidence="6 7" key="1">
    <citation type="submission" date="2022-02" db="EMBL/GenBank/DDBJ databases">
        <authorList>
            <person name="Min J."/>
        </authorList>
    </citation>
    <scope>NUCLEOTIDE SEQUENCE [LARGE SCALE GENOMIC DNA]</scope>
    <source>
        <strain evidence="6 7">GR10-1</strain>
    </source>
</reference>